<organism evidence="1 2">
    <name type="scientific">Mycetomoellerius zeteki</name>
    <dbReference type="NCBI Taxonomy" id="64791"/>
    <lineage>
        <taxon>Eukaryota</taxon>
        <taxon>Metazoa</taxon>
        <taxon>Ecdysozoa</taxon>
        <taxon>Arthropoda</taxon>
        <taxon>Hexapoda</taxon>
        <taxon>Insecta</taxon>
        <taxon>Pterygota</taxon>
        <taxon>Neoptera</taxon>
        <taxon>Endopterygota</taxon>
        <taxon>Hymenoptera</taxon>
        <taxon>Apocrita</taxon>
        <taxon>Aculeata</taxon>
        <taxon>Formicoidea</taxon>
        <taxon>Formicidae</taxon>
        <taxon>Myrmicinae</taxon>
        <taxon>Mycetomoellerius</taxon>
    </lineage>
</organism>
<reference evidence="1 2" key="1">
    <citation type="submission" date="2015-09" db="EMBL/GenBank/DDBJ databases">
        <title>Trachymyrmex zeteki WGS genome.</title>
        <authorList>
            <person name="Nygaard S."/>
            <person name="Hu H."/>
            <person name="Boomsma J."/>
            <person name="Zhang G."/>
        </authorList>
    </citation>
    <scope>NUCLEOTIDE SEQUENCE [LARGE SCALE GENOMIC DNA]</scope>
    <source>
        <strain evidence="1">Tzet28-1</strain>
        <tissue evidence="1">Whole body</tissue>
    </source>
</reference>
<dbReference type="PANTHER" id="PTHR22954:SF3">
    <property type="entry name" value="PROTEIN CBG08539"/>
    <property type="match status" value="1"/>
</dbReference>
<dbReference type="InterPro" id="IPR005312">
    <property type="entry name" value="DUF1759"/>
</dbReference>
<evidence type="ECO:0000313" key="1">
    <source>
        <dbReference type="EMBL" id="KYQ47797.1"/>
    </source>
</evidence>
<evidence type="ECO:0000313" key="2">
    <source>
        <dbReference type="Proteomes" id="UP000075809"/>
    </source>
</evidence>
<name>A0A151WIX0_9HYME</name>
<gene>
    <name evidence="1" type="ORF">ALC60_13172</name>
</gene>
<proteinExistence type="predicted"/>
<dbReference type="STRING" id="64791.A0A151WIX0"/>
<keyword evidence="2" id="KW-1185">Reference proteome</keyword>
<dbReference type="PANTHER" id="PTHR22954">
    <property type="entry name" value="RETROVIRAL PROTEASE-RELATED"/>
    <property type="match status" value="1"/>
</dbReference>
<dbReference type="Pfam" id="PF03564">
    <property type="entry name" value="DUF1759"/>
    <property type="match status" value="1"/>
</dbReference>
<dbReference type="EMBL" id="KQ983058">
    <property type="protein sequence ID" value="KYQ47797.1"/>
    <property type="molecule type" value="Genomic_DNA"/>
</dbReference>
<sequence>MQEQQTNRRNQPPGTIDVKLPTLTLPVFDGEYEKWMSFKDAFTSLIHDNRKLTAIQKFQYLRSSVKDEALQVISGLNTTSENYAIAWDLLRAHYENKKLIINGYLTRLFPQITKDKHKTLKQFIVHISTHLKALEVLGQPVDQWDAVIIFLARNKLDFHSQREWEEVVGQQEPDHMPTVEEFLKFLQERCHLRC</sequence>
<dbReference type="Proteomes" id="UP000075809">
    <property type="component" value="Unassembled WGS sequence"/>
</dbReference>
<dbReference type="AlphaFoldDB" id="A0A151WIX0"/>
<protein>
    <submittedName>
        <fullName evidence="1">Uncharacterized protein</fullName>
    </submittedName>
</protein>
<accession>A0A151WIX0</accession>